<keyword evidence="9" id="KW-1015">Disulfide bond</keyword>
<dbReference type="InterPro" id="IPR018114">
    <property type="entry name" value="TRYPSIN_HIS"/>
</dbReference>
<accession>A0A836F9X1</accession>
<dbReference type="InterPro" id="IPR001254">
    <property type="entry name" value="Trypsin_dom"/>
</dbReference>
<evidence type="ECO:0000256" key="2">
    <source>
        <dbReference type="ARBA" id="ARBA00022525"/>
    </source>
</evidence>
<feature type="domain" description="Peptidase S1" evidence="12">
    <location>
        <begin position="929"/>
        <end position="1168"/>
    </location>
</feature>
<dbReference type="SMART" id="SM00020">
    <property type="entry name" value="Tryp_SPc"/>
    <property type="match status" value="5"/>
</dbReference>
<feature type="non-terminal residue" evidence="13">
    <location>
        <position position="1481"/>
    </location>
</feature>
<evidence type="ECO:0000256" key="10">
    <source>
        <dbReference type="ARBA" id="ARBA00052079"/>
    </source>
</evidence>
<feature type="domain" description="Peptidase S1" evidence="12">
    <location>
        <begin position="1237"/>
        <end position="1479"/>
    </location>
</feature>
<evidence type="ECO:0000256" key="1">
    <source>
        <dbReference type="ARBA" id="ARBA00004239"/>
    </source>
</evidence>
<dbReference type="PROSITE" id="PS00134">
    <property type="entry name" value="TRYPSIN_HIS"/>
    <property type="match status" value="5"/>
</dbReference>
<keyword evidence="3" id="KW-0768">Sushi</keyword>
<keyword evidence="5" id="KW-0732">Signal</keyword>
<dbReference type="FunFam" id="2.40.10.10:FF:000120">
    <property type="entry name" value="Putative serine protease"/>
    <property type="match status" value="1"/>
</dbReference>
<dbReference type="InterPro" id="IPR033116">
    <property type="entry name" value="TRYPSIN_SER"/>
</dbReference>
<dbReference type="SUPFAM" id="SSF50494">
    <property type="entry name" value="Trypsin-like serine proteases"/>
    <property type="match status" value="5"/>
</dbReference>
<dbReference type="CDD" id="cd00190">
    <property type="entry name" value="Tryp_SPc"/>
    <property type="match status" value="5"/>
</dbReference>
<dbReference type="FunFam" id="2.40.10.10:FF:000036">
    <property type="entry name" value="Trypsin beta"/>
    <property type="match status" value="2"/>
</dbReference>
<dbReference type="Pfam" id="PF00089">
    <property type="entry name" value="Trypsin"/>
    <property type="match status" value="5"/>
</dbReference>
<dbReference type="EMBL" id="JAANIC010006346">
    <property type="protein sequence ID" value="KAG5329235.1"/>
    <property type="molecule type" value="Genomic_DNA"/>
</dbReference>
<dbReference type="Gene3D" id="2.40.10.10">
    <property type="entry name" value="Trypsin-like serine proteases"/>
    <property type="match status" value="6"/>
</dbReference>
<dbReference type="GO" id="GO:0042381">
    <property type="term" value="P:hemolymph coagulation"/>
    <property type="evidence" value="ECO:0007669"/>
    <property type="project" value="UniProtKB-KW"/>
</dbReference>
<reference evidence="13" key="1">
    <citation type="submission" date="2020-03" db="EMBL/GenBank/DDBJ databases">
        <title>Relaxed selection underlies rapid genomic changes in the transitions from sociality to social parasitism in ants.</title>
        <authorList>
            <person name="Bi X."/>
        </authorList>
    </citation>
    <scope>NUCLEOTIDE SEQUENCE</scope>
    <source>
        <strain evidence="13">BGI-DK2014a</strain>
        <tissue evidence="13">Whole body</tissue>
    </source>
</reference>
<sequence>IFIACLAVPFGLKLRITDGENAIPGEFSYQVSLQWGLPPILRFSHICGGSIVHESFVLTAGHCIMTQGEFKIIVGKYYLLEDEETQQEVEVAKIYVHENYPGGIAPYDIALLKLKTPLTFNKWVSAVKLPEQGEVQIGNAVLSGWGSVSKTWDLRLSNVLQKVTVPLLDNKSCQDEFSKSHKAPQLYDSQICTAAIDEVSACSGDSGGPLVQFENNVPTLVGITSWGTYPCGISHKPSVYTRVASYTIWIKTIIWIIMINYHLIFIDKMLEMFPKAIVFFALLTVAVAERPRVGLQMPPILPRFTGPISAQVVGGEEAPVGDYPFIASLQMFNSHFCAGSIINKEWIVTAGHCANAGSLNFLHVKVGKHNMQKNESTEQTVQVAQAYIHENYKSDVGPYDIALLKLATPLKLTKEIQAIELPPPESEPTGEAWLCGWGSISTGRYPIMPDKLQHVKMEFLDLITCHESIERLIGFSPVHETNVCTGPLYDQISACSGDSGGPLISRIGQKSVLIGIVSWGIIPCGSAGAPSVYTKVSKCTRQTDIKCDLFIGLSNSKMYFKAIVSFVFLAMAIAERPKIGLRMPPIFPPFTRSISSQVVGGEEAEVGSYPFIVSLQIFSQHFCAGSILNEKWIITAGHCINSVPILSILRVKAGKYNLRLIENTEQTVKVVKAYVHENYKRGIGPYDIGLLKLASPLKLNNNVQAIELAPPESEPTGKAWLCGWGSISTTNYPIMPNKLQHVEIEYINRTTCHESVKHLTGSSPVHETNVCTGPLYNKISACSGDSGGPLISHNGKKSVLTGIVSWGIFPCGTLGAPSVYTRQFYTRVLLLRCTIYMTDSIVLYKYKSSVLRRIIQYLYQLIHIIIAYQRTVAPEKKSIKCDLFGIVIKQQNVFQSYRVLCFPSHGGRYTVSNRFPDDTSDSNPFETRVVGGKPATKGQYPFIVSLQQTMGRQSRHFCAASILNERWVLSAAHCGKGIPASRITVKAGKNNLKVKEATEQTVKVLKVYIHEKYKGGVGPYDIALFKLATPLKMNKNVQAITLAQPNSIPTGNVWLCGWGSTSTSIFPIMPDKLQHVMLNIMNLKSCNQTIIKLTGSSSVDKTNICTGSPDRKSSCSGDSGGPLFKIINKKPVLVGIVSWGVIPCGSRGAPSVYTRVSNYNNWIAQKMLTCYCYDSFESNDSLLIKCGLFMRLSLNSKMYSKPIVFLAFLAMAVAARLEIDRQMPPVRPHLSSFQTRVVGGDLAPKGMYTWIGSLQMKTLFFPPQHFCGASILNEQWILTAAHCAAAASANTIFKAGKYNLKITEPTEQTVKVLKTYIHEGYKGNVGGNDIALMKLATPLKFNEYVKPIALPKPNSEPTGDVWLSGWGSTSTTNFPIMPSKLQHVMMHIIDRKSCDAKFTEVMGSPSPVDETNICTGPLSSKPNSACSGDSGGPLASFKEQKWELSGVVSWGMMPCGSPGMPSVFAKVSNYIDWITKKMQDS</sequence>
<evidence type="ECO:0000256" key="8">
    <source>
        <dbReference type="ARBA" id="ARBA00022825"/>
    </source>
</evidence>
<dbReference type="PANTHER" id="PTHR24264:SF83">
    <property type="entry name" value="COMPLEMENT FACTOR I"/>
    <property type="match status" value="1"/>
</dbReference>
<comment type="subcellular location">
    <subcellularLocation>
        <location evidence="1">Secreted</location>
        <location evidence="1">Extracellular space</location>
    </subcellularLocation>
</comment>
<comment type="catalytic activity">
    <reaction evidence="10">
        <text>Selective cleavage of 103-Arg-|-Ser-104 and 124-Ile-|-Ile-125 bonds in Limulus clotting factor B to form activated factor B. Cleavage of -Pro-Arg-|-Xaa- bonds in synthetic substrates.</text>
        <dbReference type="EC" id="3.4.21.84"/>
    </reaction>
</comment>
<dbReference type="PROSITE" id="PS50240">
    <property type="entry name" value="TRYPSIN_DOM"/>
    <property type="match status" value="5"/>
</dbReference>
<keyword evidence="6 11" id="KW-0378">Hydrolase</keyword>
<evidence type="ECO:0000256" key="3">
    <source>
        <dbReference type="ARBA" id="ARBA00022659"/>
    </source>
</evidence>
<gene>
    <name evidence="13" type="primary">Tmprss9_2</name>
    <name evidence="13" type="ORF">G6Z76_0000182</name>
</gene>
<evidence type="ECO:0000256" key="11">
    <source>
        <dbReference type="RuleBase" id="RU363034"/>
    </source>
</evidence>
<dbReference type="FunFam" id="2.40.10.10:FF:000004">
    <property type="entry name" value="Tryptase gamma 1"/>
    <property type="match status" value="1"/>
</dbReference>
<evidence type="ECO:0000259" key="12">
    <source>
        <dbReference type="PROSITE" id="PS50240"/>
    </source>
</evidence>
<name>A0A836F9X1_9HYME</name>
<dbReference type="PROSITE" id="PS00135">
    <property type="entry name" value="TRYPSIN_SER"/>
    <property type="match status" value="5"/>
</dbReference>
<evidence type="ECO:0000256" key="4">
    <source>
        <dbReference type="ARBA" id="ARBA00022670"/>
    </source>
</evidence>
<evidence type="ECO:0000256" key="7">
    <source>
        <dbReference type="ARBA" id="ARBA00022820"/>
    </source>
</evidence>
<dbReference type="PANTHER" id="PTHR24264">
    <property type="entry name" value="TRYPSIN-RELATED"/>
    <property type="match status" value="1"/>
</dbReference>
<dbReference type="Proteomes" id="UP000669903">
    <property type="component" value="Unassembled WGS sequence"/>
</dbReference>
<keyword evidence="2" id="KW-0964">Secreted</keyword>
<proteinExistence type="predicted"/>
<dbReference type="InterPro" id="IPR009003">
    <property type="entry name" value="Peptidase_S1_PA"/>
</dbReference>
<keyword evidence="7" id="KW-0353">Hemolymph clotting</keyword>
<dbReference type="PRINTS" id="PR00722">
    <property type="entry name" value="CHYMOTRYPSIN"/>
</dbReference>
<dbReference type="InterPro" id="IPR050127">
    <property type="entry name" value="Serine_Proteases_S1"/>
</dbReference>
<evidence type="ECO:0000313" key="13">
    <source>
        <dbReference type="EMBL" id="KAG5329235.1"/>
    </source>
</evidence>
<dbReference type="InterPro" id="IPR001314">
    <property type="entry name" value="Peptidase_S1A"/>
</dbReference>
<keyword evidence="14" id="KW-1185">Reference proteome</keyword>
<evidence type="ECO:0000313" key="14">
    <source>
        <dbReference type="Proteomes" id="UP000669903"/>
    </source>
</evidence>
<dbReference type="InterPro" id="IPR043504">
    <property type="entry name" value="Peptidase_S1_PA_chymotrypsin"/>
</dbReference>
<feature type="domain" description="Peptidase S1" evidence="12">
    <location>
        <begin position="16"/>
        <end position="255"/>
    </location>
</feature>
<evidence type="ECO:0000256" key="5">
    <source>
        <dbReference type="ARBA" id="ARBA00022729"/>
    </source>
</evidence>
<dbReference type="GO" id="GO:0005615">
    <property type="term" value="C:extracellular space"/>
    <property type="evidence" value="ECO:0007669"/>
    <property type="project" value="TreeGrafter"/>
</dbReference>
<evidence type="ECO:0000256" key="6">
    <source>
        <dbReference type="ARBA" id="ARBA00022801"/>
    </source>
</evidence>
<evidence type="ECO:0000256" key="9">
    <source>
        <dbReference type="ARBA" id="ARBA00023157"/>
    </source>
</evidence>
<dbReference type="FunFam" id="2.40.10.10:FF:000047">
    <property type="entry name" value="Trypsin eta"/>
    <property type="match status" value="1"/>
</dbReference>
<dbReference type="FunFam" id="2.40.10.10:FF:000068">
    <property type="entry name" value="transmembrane protease serine 2"/>
    <property type="match status" value="2"/>
</dbReference>
<keyword evidence="8 11" id="KW-0720">Serine protease</keyword>
<feature type="domain" description="Peptidase S1" evidence="12">
    <location>
        <begin position="312"/>
        <end position="568"/>
    </location>
</feature>
<dbReference type="GO" id="GO:0016485">
    <property type="term" value="P:protein processing"/>
    <property type="evidence" value="ECO:0007669"/>
    <property type="project" value="UniProtKB-ARBA"/>
</dbReference>
<dbReference type="GO" id="GO:0004252">
    <property type="term" value="F:serine-type endopeptidase activity"/>
    <property type="evidence" value="ECO:0007669"/>
    <property type="project" value="InterPro"/>
</dbReference>
<comment type="caution">
    <text evidence="13">The sequence shown here is derived from an EMBL/GenBank/DDBJ whole genome shotgun (WGS) entry which is preliminary data.</text>
</comment>
<feature type="domain" description="Peptidase S1" evidence="12">
    <location>
        <begin position="598"/>
        <end position="863"/>
    </location>
</feature>
<organism evidence="13 14">
    <name type="scientific">Acromyrmex charruanus</name>
    <dbReference type="NCBI Taxonomy" id="2715315"/>
    <lineage>
        <taxon>Eukaryota</taxon>
        <taxon>Metazoa</taxon>
        <taxon>Ecdysozoa</taxon>
        <taxon>Arthropoda</taxon>
        <taxon>Hexapoda</taxon>
        <taxon>Insecta</taxon>
        <taxon>Pterygota</taxon>
        <taxon>Neoptera</taxon>
        <taxon>Endopterygota</taxon>
        <taxon>Hymenoptera</taxon>
        <taxon>Apocrita</taxon>
        <taxon>Aculeata</taxon>
        <taxon>Formicoidea</taxon>
        <taxon>Formicidae</taxon>
        <taxon>Myrmicinae</taxon>
        <taxon>Acromyrmex</taxon>
    </lineage>
</organism>
<feature type="non-terminal residue" evidence="13">
    <location>
        <position position="1"/>
    </location>
</feature>
<keyword evidence="4 11" id="KW-0645">Protease</keyword>
<protein>
    <submittedName>
        <fullName evidence="13">TMPS9 protease</fullName>
    </submittedName>
</protein>